<keyword evidence="1" id="KW-1133">Transmembrane helix</keyword>
<dbReference type="EMBL" id="JAATEJ010000039">
    <property type="protein sequence ID" value="NJP48068.1"/>
    <property type="molecule type" value="Genomic_DNA"/>
</dbReference>
<evidence type="ECO:0000256" key="1">
    <source>
        <dbReference type="SAM" id="Phobius"/>
    </source>
</evidence>
<proteinExistence type="predicted"/>
<feature type="transmembrane region" description="Helical" evidence="1">
    <location>
        <begin position="12"/>
        <end position="32"/>
    </location>
</feature>
<evidence type="ECO:0000313" key="3">
    <source>
        <dbReference type="Proteomes" id="UP000734511"/>
    </source>
</evidence>
<gene>
    <name evidence="2" type="ORF">HCN08_32390</name>
</gene>
<comment type="caution">
    <text evidence="2">The sequence shown here is derived from an EMBL/GenBank/DDBJ whole genome shotgun (WGS) entry which is preliminary data.</text>
</comment>
<organism evidence="2 3">
    <name type="scientific">Actinacidiphila epipremni</name>
    <dbReference type="NCBI Taxonomy" id="2053013"/>
    <lineage>
        <taxon>Bacteria</taxon>
        <taxon>Bacillati</taxon>
        <taxon>Actinomycetota</taxon>
        <taxon>Actinomycetes</taxon>
        <taxon>Kitasatosporales</taxon>
        <taxon>Streptomycetaceae</taxon>
        <taxon>Actinacidiphila</taxon>
    </lineage>
</organism>
<protein>
    <submittedName>
        <fullName evidence="2">Uncharacterized protein</fullName>
    </submittedName>
</protein>
<keyword evidence="1" id="KW-0472">Membrane</keyword>
<accession>A0ABX1A393</accession>
<name>A0ABX1A393_9ACTN</name>
<feature type="transmembrane region" description="Helical" evidence="1">
    <location>
        <begin position="38"/>
        <end position="60"/>
    </location>
</feature>
<keyword evidence="3" id="KW-1185">Reference proteome</keyword>
<keyword evidence="1" id="KW-0812">Transmembrane</keyword>
<evidence type="ECO:0000313" key="2">
    <source>
        <dbReference type="EMBL" id="NJP48068.1"/>
    </source>
</evidence>
<reference evidence="2 3" key="1">
    <citation type="submission" date="2020-03" db="EMBL/GenBank/DDBJ databases">
        <title>WGS of actinomycetes isolated from Thailand.</title>
        <authorList>
            <person name="Thawai C."/>
        </authorList>
    </citation>
    <scope>NUCLEOTIDE SEQUENCE [LARGE SCALE GENOMIC DNA]</scope>
    <source>
        <strain evidence="2 3">PRB2-1</strain>
    </source>
</reference>
<sequence length="73" mass="7750">MSRHRFEPAALVMGLVLCTLTVFFLLDAGGVWHLGHTLAGWLAGAGLALAAVSGVLTQAVRAVRARRVRRGRA</sequence>
<dbReference type="RefSeq" id="WP_167986878.1">
    <property type="nucleotide sequence ID" value="NZ_JAATEJ010000039.1"/>
</dbReference>
<dbReference type="Proteomes" id="UP000734511">
    <property type="component" value="Unassembled WGS sequence"/>
</dbReference>